<evidence type="ECO:0000259" key="12">
    <source>
        <dbReference type="Pfam" id="PF01225"/>
    </source>
</evidence>
<dbReference type="GO" id="GO:0047480">
    <property type="term" value="F:UDP-N-acetylmuramoyl-tripeptide-D-alanyl-D-alanine ligase activity"/>
    <property type="evidence" value="ECO:0007669"/>
    <property type="project" value="UniProtKB-UniRule"/>
</dbReference>
<dbReference type="InterPro" id="IPR036615">
    <property type="entry name" value="Mur_ligase_C_dom_sf"/>
</dbReference>
<accession>E4L7G9</accession>
<keyword evidence="9 10" id="KW-0961">Cell wall biogenesis/degradation</keyword>
<dbReference type="Gene3D" id="3.40.1390.10">
    <property type="entry name" value="MurE/MurF, N-terminal domain"/>
    <property type="match status" value="1"/>
</dbReference>
<dbReference type="GO" id="GO:0051301">
    <property type="term" value="P:cell division"/>
    <property type="evidence" value="ECO:0007669"/>
    <property type="project" value="UniProtKB-KW"/>
</dbReference>
<dbReference type="AlphaFoldDB" id="E4L7G9"/>
<dbReference type="Pfam" id="PF08245">
    <property type="entry name" value="Mur_ligase_M"/>
    <property type="match status" value="1"/>
</dbReference>
<feature type="domain" description="Mur ligase C-terminal" evidence="13">
    <location>
        <begin position="320"/>
        <end position="442"/>
    </location>
</feature>
<evidence type="ECO:0000256" key="4">
    <source>
        <dbReference type="ARBA" id="ARBA00022741"/>
    </source>
</evidence>
<evidence type="ECO:0000256" key="10">
    <source>
        <dbReference type="HAMAP-Rule" id="MF_02019"/>
    </source>
</evidence>
<dbReference type="OrthoDB" id="9801978at2"/>
<dbReference type="InterPro" id="IPR005863">
    <property type="entry name" value="UDP-N-AcMur_synth"/>
</dbReference>
<dbReference type="Proteomes" id="UP000004594">
    <property type="component" value="Unassembled WGS sequence"/>
</dbReference>
<dbReference type="Gene3D" id="3.90.190.20">
    <property type="entry name" value="Mur ligase, C-terminal domain"/>
    <property type="match status" value="1"/>
</dbReference>
<dbReference type="EC" id="6.3.2.10" evidence="10 11"/>
<dbReference type="NCBIfam" id="TIGR01143">
    <property type="entry name" value="murF"/>
    <property type="match status" value="1"/>
</dbReference>
<evidence type="ECO:0000259" key="13">
    <source>
        <dbReference type="Pfam" id="PF02875"/>
    </source>
</evidence>
<evidence type="ECO:0000256" key="1">
    <source>
        <dbReference type="ARBA" id="ARBA00022490"/>
    </source>
</evidence>
<name>E4L7G9_9FIRM</name>
<dbReference type="SUPFAM" id="SSF53244">
    <property type="entry name" value="MurD-like peptide ligases, peptide-binding domain"/>
    <property type="match status" value="1"/>
</dbReference>
<dbReference type="PANTHER" id="PTHR43024">
    <property type="entry name" value="UDP-N-ACETYLMURAMOYL-TRIPEPTIDE--D-ALANYL-D-ALANINE LIGASE"/>
    <property type="match status" value="1"/>
</dbReference>
<feature type="domain" description="Mur ligase central" evidence="14">
    <location>
        <begin position="112"/>
        <end position="297"/>
    </location>
</feature>
<dbReference type="PANTHER" id="PTHR43024:SF1">
    <property type="entry name" value="UDP-N-ACETYLMURAMOYL-TRIPEPTIDE--D-ALANYL-D-ALANINE LIGASE"/>
    <property type="match status" value="1"/>
</dbReference>
<dbReference type="UniPathway" id="UPA00219"/>
<evidence type="ECO:0000256" key="3">
    <source>
        <dbReference type="ARBA" id="ARBA00022618"/>
    </source>
</evidence>
<dbReference type="EMBL" id="AENT01000004">
    <property type="protein sequence ID" value="EFR43272.1"/>
    <property type="molecule type" value="Genomic_DNA"/>
</dbReference>
<evidence type="ECO:0000256" key="7">
    <source>
        <dbReference type="ARBA" id="ARBA00022984"/>
    </source>
</evidence>
<dbReference type="HAMAP" id="MF_02019">
    <property type="entry name" value="MurF"/>
    <property type="match status" value="1"/>
</dbReference>
<dbReference type="GO" id="GO:0009252">
    <property type="term" value="P:peptidoglycan biosynthetic process"/>
    <property type="evidence" value="ECO:0007669"/>
    <property type="project" value="UniProtKB-UniRule"/>
</dbReference>
<keyword evidence="3 10" id="KW-0132">Cell division</keyword>
<keyword evidence="1 10" id="KW-0963">Cytoplasm</keyword>
<dbReference type="Pfam" id="PF01225">
    <property type="entry name" value="Mur_ligase"/>
    <property type="match status" value="1"/>
</dbReference>
<sequence length="460" mass="50444">MASFSFNEIKKATNAELVSGKKTGVCFNVSIDSRTIKENDLFIALKGERFDGHDFVINACKKGASAVIISDSECLEKISEDCTVFLVKDTKKAFEDLAHFNRMRFDIPVVAVTGSNGKTTTKDMISALLSSKFNVCSTEKNNNNEIGLSLTLLNITKEHDACVVEMGMRGFGQIKELCNIAKPTIGVITNVGTSHIGILGSKENIAKAKGELIQSLPENGIAVLNGDDSFVKKMGENFKGRVIYYGLNGNYTVYGEKVSFENFGTKYTCVCFDEAFKVNLKLLGIHNVYDALAATSTARILGVDVTKIQRVLSDFSPRAGRQSLIEINGIKIIDDAYNANPLSMEMALRSLKQISAKNKYLVLADMKELGENEEKFHYEIGLKAADMGFCGIITVGDLAKFIAKGAKEKGMKMIYSFDTCKEAAECILNIAKAGDVFLLKGSHSMQMYTIPDLLKEELEK</sequence>
<comment type="catalytic activity">
    <reaction evidence="10 11">
        <text>D-alanyl-D-alanine + UDP-N-acetyl-alpha-D-muramoyl-L-alanyl-gamma-D-glutamyl-meso-2,6-diaminopimelate + ATP = UDP-N-acetyl-alpha-D-muramoyl-L-alanyl-gamma-D-glutamyl-meso-2,6-diaminopimeloyl-D-alanyl-D-alanine + ADP + phosphate + H(+)</text>
        <dbReference type="Rhea" id="RHEA:28374"/>
        <dbReference type="ChEBI" id="CHEBI:15378"/>
        <dbReference type="ChEBI" id="CHEBI:30616"/>
        <dbReference type="ChEBI" id="CHEBI:43474"/>
        <dbReference type="ChEBI" id="CHEBI:57822"/>
        <dbReference type="ChEBI" id="CHEBI:61386"/>
        <dbReference type="ChEBI" id="CHEBI:83905"/>
        <dbReference type="ChEBI" id="CHEBI:456216"/>
        <dbReference type="EC" id="6.3.2.10"/>
    </reaction>
</comment>
<evidence type="ECO:0000256" key="9">
    <source>
        <dbReference type="ARBA" id="ARBA00023316"/>
    </source>
</evidence>
<dbReference type="InterPro" id="IPR035911">
    <property type="entry name" value="MurE/MurF_N"/>
</dbReference>
<evidence type="ECO:0000313" key="16">
    <source>
        <dbReference type="Proteomes" id="UP000004594"/>
    </source>
</evidence>
<dbReference type="InterPro" id="IPR000713">
    <property type="entry name" value="Mur_ligase_N"/>
</dbReference>
<dbReference type="InterPro" id="IPR004101">
    <property type="entry name" value="Mur_ligase_C"/>
</dbReference>
<protein>
    <recommendedName>
        <fullName evidence="10 11">UDP-N-acetylmuramoyl-tripeptide--D-alanyl-D-alanine ligase</fullName>
        <ecNumber evidence="10 11">6.3.2.10</ecNumber>
    </recommendedName>
    <alternativeName>
        <fullName evidence="10">D-alanyl-D-alanine-adding enzyme</fullName>
    </alternativeName>
</protein>
<evidence type="ECO:0000313" key="15">
    <source>
        <dbReference type="EMBL" id="EFR43272.1"/>
    </source>
</evidence>
<comment type="similarity">
    <text evidence="10">Belongs to the MurCDEF family. MurF subfamily.</text>
</comment>
<dbReference type="GO" id="GO:0005524">
    <property type="term" value="F:ATP binding"/>
    <property type="evidence" value="ECO:0007669"/>
    <property type="project" value="UniProtKB-UniRule"/>
</dbReference>
<keyword evidence="7 10" id="KW-0573">Peptidoglycan synthesis</keyword>
<dbReference type="eggNOG" id="COG0770">
    <property type="taxonomic scope" value="Bacteria"/>
</dbReference>
<dbReference type="GO" id="GO:0071555">
    <property type="term" value="P:cell wall organization"/>
    <property type="evidence" value="ECO:0007669"/>
    <property type="project" value="UniProtKB-KW"/>
</dbReference>
<dbReference type="RefSeq" id="WP_007553904.1">
    <property type="nucleotide sequence ID" value="NZ_AENT01000004.1"/>
</dbReference>
<dbReference type="InterPro" id="IPR036565">
    <property type="entry name" value="Mur-like_cat_sf"/>
</dbReference>
<evidence type="ECO:0000256" key="8">
    <source>
        <dbReference type="ARBA" id="ARBA00023306"/>
    </source>
</evidence>
<dbReference type="Gene3D" id="3.40.1190.10">
    <property type="entry name" value="Mur-like, catalytic domain"/>
    <property type="match status" value="1"/>
</dbReference>
<keyword evidence="2 10" id="KW-0436">Ligase</keyword>
<comment type="subcellular location">
    <subcellularLocation>
        <location evidence="10 11">Cytoplasm</location>
    </subcellularLocation>
</comment>
<dbReference type="GO" id="GO:0005737">
    <property type="term" value="C:cytoplasm"/>
    <property type="evidence" value="ECO:0007669"/>
    <property type="project" value="UniProtKB-SubCell"/>
</dbReference>
<feature type="domain" description="Mur ligase N-terminal catalytic" evidence="12">
    <location>
        <begin position="28"/>
        <end position="76"/>
    </location>
</feature>
<dbReference type="InterPro" id="IPR013221">
    <property type="entry name" value="Mur_ligase_cen"/>
</dbReference>
<feature type="binding site" evidence="10">
    <location>
        <begin position="114"/>
        <end position="120"/>
    </location>
    <ligand>
        <name>ATP</name>
        <dbReference type="ChEBI" id="CHEBI:30616"/>
    </ligand>
</feature>
<comment type="caution">
    <text evidence="15">The sequence shown here is derived from an EMBL/GenBank/DDBJ whole genome shotgun (WGS) entry which is preliminary data.</text>
</comment>
<keyword evidence="5 10" id="KW-0067">ATP-binding</keyword>
<dbReference type="GO" id="GO:0008360">
    <property type="term" value="P:regulation of cell shape"/>
    <property type="evidence" value="ECO:0007669"/>
    <property type="project" value="UniProtKB-KW"/>
</dbReference>
<dbReference type="Pfam" id="PF02875">
    <property type="entry name" value="Mur_ligase_C"/>
    <property type="match status" value="1"/>
</dbReference>
<reference evidence="15 16" key="1">
    <citation type="submission" date="2010-11" db="EMBL/GenBank/DDBJ databases">
        <authorList>
            <person name="Durkin A.S."/>
            <person name="Madupu R."/>
            <person name="Torralba M."/>
            <person name="Gillis M."/>
            <person name="Methe B."/>
            <person name="Sutton G."/>
            <person name="Nelson K.E."/>
        </authorList>
    </citation>
    <scope>NUCLEOTIDE SEQUENCE [LARGE SCALE GENOMIC DNA]</scope>
    <source>
        <strain evidence="15 16">UPII 345-E</strain>
    </source>
</reference>
<dbReference type="SUPFAM" id="SSF63418">
    <property type="entry name" value="MurE/MurF N-terminal domain"/>
    <property type="match status" value="1"/>
</dbReference>
<proteinExistence type="inferred from homology"/>
<keyword evidence="8 10" id="KW-0131">Cell cycle</keyword>
<evidence type="ECO:0000256" key="5">
    <source>
        <dbReference type="ARBA" id="ARBA00022840"/>
    </source>
</evidence>
<dbReference type="InterPro" id="IPR051046">
    <property type="entry name" value="MurCDEF_CellWall_CoF430Synth"/>
</dbReference>
<evidence type="ECO:0000256" key="6">
    <source>
        <dbReference type="ARBA" id="ARBA00022960"/>
    </source>
</evidence>
<organism evidence="15 16">
    <name type="scientific">Dialister micraerophilus UPII 345-E</name>
    <dbReference type="NCBI Taxonomy" id="910314"/>
    <lineage>
        <taxon>Bacteria</taxon>
        <taxon>Bacillati</taxon>
        <taxon>Bacillota</taxon>
        <taxon>Negativicutes</taxon>
        <taxon>Veillonellales</taxon>
        <taxon>Veillonellaceae</taxon>
        <taxon>Dialister</taxon>
    </lineage>
</organism>
<gene>
    <name evidence="10 15" type="primary">murF</name>
    <name evidence="15" type="ORF">HMPREF9220_1200</name>
</gene>
<evidence type="ECO:0000259" key="14">
    <source>
        <dbReference type="Pfam" id="PF08245"/>
    </source>
</evidence>
<dbReference type="GO" id="GO:0008766">
    <property type="term" value="F:UDP-N-acetylmuramoylalanyl-D-glutamyl-2,6-diaminopimelate-D-alanyl-D-alanine ligase activity"/>
    <property type="evidence" value="ECO:0007669"/>
    <property type="project" value="RHEA"/>
</dbReference>
<comment type="pathway">
    <text evidence="10 11">Cell wall biogenesis; peptidoglycan biosynthesis.</text>
</comment>
<comment type="function">
    <text evidence="10 11">Involved in cell wall formation. Catalyzes the final step in the synthesis of UDP-N-acetylmuramoyl-pentapeptide, the precursor of murein.</text>
</comment>
<evidence type="ECO:0000256" key="11">
    <source>
        <dbReference type="RuleBase" id="RU004136"/>
    </source>
</evidence>
<keyword evidence="6 10" id="KW-0133">Cell shape</keyword>
<dbReference type="SUPFAM" id="SSF53623">
    <property type="entry name" value="MurD-like peptide ligases, catalytic domain"/>
    <property type="match status" value="1"/>
</dbReference>
<keyword evidence="4 10" id="KW-0547">Nucleotide-binding</keyword>
<evidence type="ECO:0000256" key="2">
    <source>
        <dbReference type="ARBA" id="ARBA00022598"/>
    </source>
</evidence>